<feature type="transmembrane region" description="Helical" evidence="1">
    <location>
        <begin position="77"/>
        <end position="98"/>
    </location>
</feature>
<evidence type="ECO:0000313" key="3">
    <source>
        <dbReference type="Proteomes" id="UP001575181"/>
    </source>
</evidence>
<feature type="transmembrane region" description="Helical" evidence="1">
    <location>
        <begin position="110"/>
        <end position="128"/>
    </location>
</feature>
<keyword evidence="3" id="KW-1185">Reference proteome</keyword>
<dbReference type="EMBL" id="JBGUAW010000004">
    <property type="protein sequence ID" value="MFA9460653.1"/>
    <property type="molecule type" value="Genomic_DNA"/>
</dbReference>
<evidence type="ECO:0000313" key="2">
    <source>
        <dbReference type="EMBL" id="MFA9460653.1"/>
    </source>
</evidence>
<organism evidence="2 3">
    <name type="scientific">Thiohalorhabdus methylotrophus</name>
    <dbReference type="NCBI Taxonomy" id="3242694"/>
    <lineage>
        <taxon>Bacteria</taxon>
        <taxon>Pseudomonadati</taxon>
        <taxon>Pseudomonadota</taxon>
        <taxon>Gammaproteobacteria</taxon>
        <taxon>Thiohalorhabdales</taxon>
        <taxon>Thiohalorhabdaceae</taxon>
        <taxon>Thiohalorhabdus</taxon>
    </lineage>
</organism>
<keyword evidence="1" id="KW-0472">Membrane</keyword>
<feature type="transmembrane region" description="Helical" evidence="1">
    <location>
        <begin position="45"/>
        <end position="65"/>
    </location>
</feature>
<protein>
    <submittedName>
        <fullName evidence="2">Uncharacterized protein</fullName>
    </submittedName>
</protein>
<keyword evidence="1" id="KW-1133">Transmembrane helix</keyword>
<accession>A0ABV4TTT5</accession>
<proteinExistence type="predicted"/>
<dbReference type="RefSeq" id="WP_373655434.1">
    <property type="nucleotide sequence ID" value="NZ_JBGUAW010000004.1"/>
</dbReference>
<reference evidence="2 3" key="1">
    <citation type="submission" date="2024-08" db="EMBL/GenBank/DDBJ databases">
        <title>Whole-genome sequencing of halo(alkali)philic microorganisms from hypersaline lakes.</title>
        <authorList>
            <person name="Sorokin D.Y."/>
            <person name="Merkel A.Y."/>
            <person name="Messina E."/>
            <person name="Yakimov M."/>
        </authorList>
    </citation>
    <scope>NUCLEOTIDE SEQUENCE [LARGE SCALE GENOMIC DNA]</scope>
    <source>
        <strain evidence="2 3">Cl-TMA</strain>
    </source>
</reference>
<evidence type="ECO:0000256" key="1">
    <source>
        <dbReference type="SAM" id="Phobius"/>
    </source>
</evidence>
<dbReference type="Proteomes" id="UP001575181">
    <property type="component" value="Unassembled WGS sequence"/>
</dbReference>
<comment type="caution">
    <text evidence="2">The sequence shown here is derived from an EMBL/GenBank/DDBJ whole genome shotgun (WGS) entry which is preliminary data.</text>
</comment>
<feature type="transmembrane region" description="Helical" evidence="1">
    <location>
        <begin position="5"/>
        <end position="25"/>
    </location>
</feature>
<gene>
    <name evidence="2" type="ORF">ACERLL_07425</name>
</gene>
<keyword evidence="1" id="KW-0812">Transmembrane</keyword>
<sequence>MRTFFAFLVSPLAGITVFFMVWLLAGMAVEWADTGEATLAPDKPLPAWALAAYPVVLLLSIPLFLEIRAAVGWTTGSLFFAAAAAYPSVLLLLGYAGVEFHSLMRGWPDWLGVLVAALVHAELFQGIVHSQQKNYFYR</sequence>
<name>A0ABV4TTT5_9GAMM</name>